<dbReference type="Gene3D" id="3.40.50.80">
    <property type="entry name" value="Nucleotide-binding domain of ferredoxin-NADP reductase (FNR) module"/>
    <property type="match status" value="1"/>
</dbReference>
<evidence type="ECO:0000256" key="6">
    <source>
        <dbReference type="ARBA" id="ARBA00022692"/>
    </source>
</evidence>
<comment type="caution">
    <text evidence="16">The sequence shown here is derived from an EMBL/GenBank/DDBJ whole genome shotgun (WGS) entry which is preliminary data.</text>
</comment>
<dbReference type="PANTHER" id="PTHR32361">
    <property type="entry name" value="FERRIC/CUPRIC REDUCTASE TRANSMEMBRANE COMPONENT"/>
    <property type="match status" value="1"/>
</dbReference>
<keyword evidence="7" id="KW-0249">Electron transport</keyword>
<dbReference type="Pfam" id="PF08030">
    <property type="entry name" value="NAD_binding_6"/>
    <property type="match status" value="1"/>
</dbReference>
<evidence type="ECO:0000256" key="8">
    <source>
        <dbReference type="ARBA" id="ARBA00022989"/>
    </source>
</evidence>
<feature type="transmembrane region" description="Helical" evidence="14">
    <location>
        <begin position="267"/>
        <end position="288"/>
    </location>
</feature>
<dbReference type="PROSITE" id="PS51384">
    <property type="entry name" value="FAD_FR"/>
    <property type="match status" value="1"/>
</dbReference>
<feature type="transmembrane region" description="Helical" evidence="14">
    <location>
        <begin position="233"/>
        <end position="255"/>
    </location>
</feature>
<evidence type="ECO:0000259" key="15">
    <source>
        <dbReference type="PROSITE" id="PS51384"/>
    </source>
</evidence>
<keyword evidence="8 14" id="KW-1133">Transmembrane helix</keyword>
<feature type="compositionally biased region" description="Basic and acidic residues" evidence="13">
    <location>
        <begin position="483"/>
        <end position="505"/>
    </location>
</feature>
<keyword evidence="4" id="KW-0813">Transport</keyword>
<dbReference type="Pfam" id="PF01794">
    <property type="entry name" value="Ferric_reduct"/>
    <property type="match status" value="1"/>
</dbReference>
<evidence type="ECO:0000256" key="14">
    <source>
        <dbReference type="SAM" id="Phobius"/>
    </source>
</evidence>
<keyword evidence="11 14" id="KW-0472">Membrane</keyword>
<protein>
    <recommendedName>
        <fullName evidence="3">ferric-chelate reductase (NADPH)</fullName>
        <ecNumber evidence="3">1.16.1.9</ecNumber>
    </recommendedName>
</protein>
<feature type="compositionally biased region" description="Polar residues" evidence="13">
    <location>
        <begin position="508"/>
        <end position="521"/>
    </location>
</feature>
<feature type="transmembrane region" description="Helical" evidence="14">
    <location>
        <begin position="47"/>
        <end position="71"/>
    </location>
</feature>
<evidence type="ECO:0000256" key="10">
    <source>
        <dbReference type="ARBA" id="ARBA00023065"/>
    </source>
</evidence>
<dbReference type="Proteomes" id="UP001465976">
    <property type="component" value="Unassembled WGS sequence"/>
</dbReference>
<comment type="subcellular location">
    <subcellularLocation>
        <location evidence="1">Cell membrane</location>
        <topology evidence="1">Multi-pass membrane protein</topology>
    </subcellularLocation>
</comment>
<keyword evidence="10" id="KW-0406">Ion transport</keyword>
<dbReference type="CDD" id="cd06186">
    <property type="entry name" value="NOX_Duox_like_FAD_NADP"/>
    <property type="match status" value="1"/>
</dbReference>
<feature type="transmembrane region" description="Helical" evidence="14">
    <location>
        <begin position="160"/>
        <end position="182"/>
    </location>
</feature>
<feature type="region of interest" description="Disordered" evidence="13">
    <location>
        <begin position="472"/>
        <end position="544"/>
    </location>
</feature>
<organism evidence="16 17">
    <name type="scientific">Marasmius crinis-equi</name>
    <dbReference type="NCBI Taxonomy" id="585013"/>
    <lineage>
        <taxon>Eukaryota</taxon>
        <taxon>Fungi</taxon>
        <taxon>Dikarya</taxon>
        <taxon>Basidiomycota</taxon>
        <taxon>Agaricomycotina</taxon>
        <taxon>Agaricomycetes</taxon>
        <taxon>Agaricomycetidae</taxon>
        <taxon>Agaricales</taxon>
        <taxon>Marasmiineae</taxon>
        <taxon>Marasmiaceae</taxon>
        <taxon>Marasmius</taxon>
    </lineage>
</organism>
<proteinExistence type="inferred from homology"/>
<dbReference type="InterPro" id="IPR017938">
    <property type="entry name" value="Riboflavin_synthase-like_b-brl"/>
</dbReference>
<evidence type="ECO:0000256" key="2">
    <source>
        <dbReference type="ARBA" id="ARBA00006278"/>
    </source>
</evidence>
<evidence type="ECO:0000256" key="1">
    <source>
        <dbReference type="ARBA" id="ARBA00004651"/>
    </source>
</evidence>
<evidence type="ECO:0000256" key="4">
    <source>
        <dbReference type="ARBA" id="ARBA00022448"/>
    </source>
</evidence>
<evidence type="ECO:0000313" key="16">
    <source>
        <dbReference type="EMBL" id="KAL0566789.1"/>
    </source>
</evidence>
<evidence type="ECO:0000256" key="12">
    <source>
        <dbReference type="ARBA" id="ARBA00048483"/>
    </source>
</evidence>
<evidence type="ECO:0000256" key="13">
    <source>
        <dbReference type="SAM" id="MobiDB-lite"/>
    </source>
</evidence>
<dbReference type="EC" id="1.16.1.9" evidence="3"/>
<evidence type="ECO:0000256" key="5">
    <source>
        <dbReference type="ARBA" id="ARBA00022475"/>
    </source>
</evidence>
<keyword evidence="17" id="KW-1185">Reference proteome</keyword>
<accession>A0ABR3EV63</accession>
<reference evidence="16 17" key="1">
    <citation type="submission" date="2024-02" db="EMBL/GenBank/DDBJ databases">
        <title>A draft genome for the cacao thread blight pathogen Marasmius crinis-equi.</title>
        <authorList>
            <person name="Cohen S.P."/>
            <person name="Baruah I.K."/>
            <person name="Amoako-Attah I."/>
            <person name="Bukari Y."/>
            <person name="Meinhardt L.W."/>
            <person name="Bailey B.A."/>
        </authorList>
    </citation>
    <scope>NUCLEOTIDE SEQUENCE [LARGE SCALE GENOMIC DNA]</scope>
    <source>
        <strain evidence="16 17">GH-76</strain>
    </source>
</reference>
<comment type="similarity">
    <text evidence="2">Belongs to the ferric reductase (FRE) family.</text>
</comment>
<feature type="transmembrane region" description="Helical" evidence="14">
    <location>
        <begin position="194"/>
        <end position="213"/>
    </location>
</feature>
<keyword evidence="6 14" id="KW-0812">Transmembrane</keyword>
<dbReference type="PANTHER" id="PTHR32361:SF23">
    <property type="entry name" value="FERRIC-CHELATE REDUCTASE"/>
    <property type="match status" value="1"/>
</dbReference>
<name>A0ABR3EV63_9AGAR</name>
<dbReference type="InterPro" id="IPR013121">
    <property type="entry name" value="Fe_red_NAD-bd_6"/>
</dbReference>
<evidence type="ECO:0000256" key="7">
    <source>
        <dbReference type="ARBA" id="ARBA00022982"/>
    </source>
</evidence>
<evidence type="ECO:0000256" key="9">
    <source>
        <dbReference type="ARBA" id="ARBA00023002"/>
    </source>
</evidence>
<dbReference type="InterPro" id="IPR013130">
    <property type="entry name" value="Fe3_Rdtase_TM_dom"/>
</dbReference>
<evidence type="ECO:0000256" key="11">
    <source>
        <dbReference type="ARBA" id="ARBA00023136"/>
    </source>
</evidence>
<feature type="compositionally biased region" description="Polar residues" evidence="13">
    <location>
        <begin position="472"/>
        <end position="482"/>
    </location>
</feature>
<comment type="catalytic activity">
    <reaction evidence="12">
        <text>2 a Fe(II)-siderophore + NADP(+) + H(+) = 2 a Fe(III)-siderophore + NADPH</text>
        <dbReference type="Rhea" id="RHEA:28795"/>
        <dbReference type="Rhea" id="RHEA-COMP:11342"/>
        <dbReference type="Rhea" id="RHEA-COMP:11344"/>
        <dbReference type="ChEBI" id="CHEBI:15378"/>
        <dbReference type="ChEBI" id="CHEBI:29033"/>
        <dbReference type="ChEBI" id="CHEBI:29034"/>
        <dbReference type="ChEBI" id="CHEBI:57783"/>
        <dbReference type="ChEBI" id="CHEBI:58349"/>
        <dbReference type="EC" id="1.16.1.9"/>
    </reaction>
</comment>
<dbReference type="SUPFAM" id="SSF63380">
    <property type="entry name" value="Riboflavin synthase domain-like"/>
    <property type="match status" value="1"/>
</dbReference>
<dbReference type="InterPro" id="IPR051410">
    <property type="entry name" value="Ferric/Cupric_Reductase"/>
</dbReference>
<dbReference type="Gene3D" id="2.40.30.10">
    <property type="entry name" value="Translation factors"/>
    <property type="match status" value="1"/>
</dbReference>
<dbReference type="Pfam" id="PF08022">
    <property type="entry name" value="FAD_binding_8"/>
    <property type="match status" value="1"/>
</dbReference>
<dbReference type="InterPro" id="IPR013112">
    <property type="entry name" value="FAD-bd_8"/>
</dbReference>
<evidence type="ECO:0000256" key="3">
    <source>
        <dbReference type="ARBA" id="ARBA00012668"/>
    </source>
</evidence>
<keyword evidence="9" id="KW-0560">Oxidoreductase</keyword>
<feature type="domain" description="FAD-binding FR-type" evidence="15">
    <location>
        <begin position="270"/>
        <end position="393"/>
    </location>
</feature>
<keyword evidence="5" id="KW-1003">Cell membrane</keyword>
<dbReference type="EMBL" id="JBAHYK010001774">
    <property type="protein sequence ID" value="KAL0566789.1"/>
    <property type="molecule type" value="Genomic_DNA"/>
</dbReference>
<dbReference type="SFLD" id="SFLDS00052">
    <property type="entry name" value="Ferric_Reductase_Domain"/>
    <property type="match status" value="1"/>
</dbReference>
<dbReference type="InterPro" id="IPR017927">
    <property type="entry name" value="FAD-bd_FR_type"/>
</dbReference>
<dbReference type="SUPFAM" id="SSF52343">
    <property type="entry name" value="Ferredoxin reductase-like, C-terminal NADP-linked domain"/>
    <property type="match status" value="1"/>
</dbReference>
<gene>
    <name evidence="16" type="ORF">V5O48_015216</name>
</gene>
<feature type="transmembrane region" description="Helical" evidence="14">
    <location>
        <begin position="115"/>
        <end position="140"/>
    </location>
</feature>
<evidence type="ECO:0000313" key="17">
    <source>
        <dbReference type="Proteomes" id="UP001465976"/>
    </source>
</evidence>
<dbReference type="InterPro" id="IPR039261">
    <property type="entry name" value="FNR_nucleotide-bd"/>
</dbReference>
<sequence>MGLVWLKHPVHWRSSRVASYNFTGWTEEQQKMVVSDWLYWYEADWDYAQPTVIFFCVAVACSLALQAIFLLRNRSTSTPRSGFQATVAMAVNKIAAVFRYTVARQFRIRIPFSTYYSPPLAAIFGVLGIFAFIMGMMLGPRPYEWPAMKMGMSAPIATRSGWLALAMLPFTVAFAMKVNLITMLTGTSHEKLQVYHRWTAFIMYIPTLVHTFFYIKANLKMGTMSTNWNTTNWYWTGVAALVPQTYLIFFSWGFFRNRYYEIFKKDYFAVTWTIFFISWFTRVFRGFYNAGLGLPATVELLPGGNLVKMTVETPSRLKWRPGQHVFVRVLNAGVHALSNHPFTISSLPEDRFMELVFNVRGGVTGKLARMAEGKRSSKLRVIIDGPYGGLPCSLKDFDHVYFLSGGTGATFTLPLLANLTTKTGNVKSIAFVASVKKRDAAFWIEEGLADRNMDILTRSIHITDAEDQFKLSQKNASGSQDRGLSEKLSHIPPSEKHTSPRDEKSGAASESSSVTEHGGTTSEKKEIPGTPPHGTGSEGSSLTEVHRLDTKLLPGRPDLRNLVSEVQKQSGRVAIIACGPENFLYDIRTAVASCQLDILSGNGQCTDIFLHTETYSW</sequence>